<dbReference type="Proteomes" id="UP000013827">
    <property type="component" value="Unassembled WGS sequence"/>
</dbReference>
<feature type="signal peptide" evidence="1">
    <location>
        <begin position="1"/>
        <end position="17"/>
    </location>
</feature>
<evidence type="ECO:0000256" key="1">
    <source>
        <dbReference type="SAM" id="SignalP"/>
    </source>
</evidence>
<feature type="chain" id="PRO_5044211007" evidence="1">
    <location>
        <begin position="18"/>
        <end position="168"/>
    </location>
</feature>
<name>A0A0D3KAL9_EMIH1</name>
<proteinExistence type="predicted"/>
<evidence type="ECO:0000313" key="3">
    <source>
        <dbReference type="Proteomes" id="UP000013827"/>
    </source>
</evidence>
<dbReference type="PaxDb" id="2903-EOD32804"/>
<dbReference type="HOGENOM" id="CLU_1589510_0_0_1"/>
<keyword evidence="1" id="KW-0732">Signal</keyword>
<dbReference type="KEGG" id="ehx:EMIHUDRAFT_364256"/>
<accession>A0A0D3KAL9</accession>
<evidence type="ECO:0000313" key="2">
    <source>
        <dbReference type="EnsemblProtists" id="EOD32804"/>
    </source>
</evidence>
<dbReference type="EnsemblProtists" id="EOD32804">
    <property type="protein sequence ID" value="EOD32804"/>
    <property type="gene ID" value="EMIHUDRAFT_364256"/>
</dbReference>
<dbReference type="GeneID" id="17278077"/>
<keyword evidence="3" id="KW-1185">Reference proteome</keyword>
<sequence length="168" mass="18633">MTLWLGLLATASATVRQNDSAVDLGWYSTKESVVTEAKTVTERFVTEAAAVREEFGQRIASTVDTVAGIEQGDRRQFDASQWQYDREVRQCEGYTSCERCASNINCAWEHKRSAAVRWRDCGFDHIMPPYSSDCTQKCVHDGAVDRGITIRFAAECPSSPDGPSLLLG</sequence>
<reference evidence="2" key="2">
    <citation type="submission" date="2024-10" db="UniProtKB">
        <authorList>
            <consortium name="EnsemblProtists"/>
        </authorList>
    </citation>
    <scope>IDENTIFICATION</scope>
</reference>
<dbReference type="RefSeq" id="XP_005785233.1">
    <property type="nucleotide sequence ID" value="XM_005785176.1"/>
</dbReference>
<protein>
    <submittedName>
        <fullName evidence="2">Uncharacterized protein</fullName>
    </submittedName>
</protein>
<reference evidence="3" key="1">
    <citation type="journal article" date="2013" name="Nature">
        <title>Pan genome of the phytoplankton Emiliania underpins its global distribution.</title>
        <authorList>
            <person name="Read B.A."/>
            <person name="Kegel J."/>
            <person name="Klute M.J."/>
            <person name="Kuo A."/>
            <person name="Lefebvre S.C."/>
            <person name="Maumus F."/>
            <person name="Mayer C."/>
            <person name="Miller J."/>
            <person name="Monier A."/>
            <person name="Salamov A."/>
            <person name="Young J."/>
            <person name="Aguilar M."/>
            <person name="Claverie J.M."/>
            <person name="Frickenhaus S."/>
            <person name="Gonzalez K."/>
            <person name="Herman E.K."/>
            <person name="Lin Y.C."/>
            <person name="Napier J."/>
            <person name="Ogata H."/>
            <person name="Sarno A.F."/>
            <person name="Shmutz J."/>
            <person name="Schroeder D."/>
            <person name="de Vargas C."/>
            <person name="Verret F."/>
            <person name="von Dassow P."/>
            <person name="Valentin K."/>
            <person name="Van de Peer Y."/>
            <person name="Wheeler G."/>
            <person name="Dacks J.B."/>
            <person name="Delwiche C.F."/>
            <person name="Dyhrman S.T."/>
            <person name="Glockner G."/>
            <person name="John U."/>
            <person name="Richards T."/>
            <person name="Worden A.Z."/>
            <person name="Zhang X."/>
            <person name="Grigoriev I.V."/>
            <person name="Allen A.E."/>
            <person name="Bidle K."/>
            <person name="Borodovsky M."/>
            <person name="Bowler C."/>
            <person name="Brownlee C."/>
            <person name="Cock J.M."/>
            <person name="Elias M."/>
            <person name="Gladyshev V.N."/>
            <person name="Groth M."/>
            <person name="Guda C."/>
            <person name="Hadaegh A."/>
            <person name="Iglesias-Rodriguez M.D."/>
            <person name="Jenkins J."/>
            <person name="Jones B.M."/>
            <person name="Lawson T."/>
            <person name="Leese F."/>
            <person name="Lindquist E."/>
            <person name="Lobanov A."/>
            <person name="Lomsadze A."/>
            <person name="Malik S.B."/>
            <person name="Marsh M.E."/>
            <person name="Mackinder L."/>
            <person name="Mock T."/>
            <person name="Mueller-Roeber B."/>
            <person name="Pagarete A."/>
            <person name="Parker M."/>
            <person name="Probert I."/>
            <person name="Quesneville H."/>
            <person name="Raines C."/>
            <person name="Rensing S.A."/>
            <person name="Riano-Pachon D.M."/>
            <person name="Richier S."/>
            <person name="Rokitta S."/>
            <person name="Shiraiwa Y."/>
            <person name="Soanes D.M."/>
            <person name="van der Giezen M."/>
            <person name="Wahlund T.M."/>
            <person name="Williams B."/>
            <person name="Wilson W."/>
            <person name="Wolfe G."/>
            <person name="Wurch L.L."/>
        </authorList>
    </citation>
    <scope>NUCLEOTIDE SEQUENCE</scope>
</reference>
<organism evidence="2 3">
    <name type="scientific">Emiliania huxleyi (strain CCMP1516)</name>
    <dbReference type="NCBI Taxonomy" id="280463"/>
    <lineage>
        <taxon>Eukaryota</taxon>
        <taxon>Haptista</taxon>
        <taxon>Haptophyta</taxon>
        <taxon>Prymnesiophyceae</taxon>
        <taxon>Isochrysidales</taxon>
        <taxon>Noelaerhabdaceae</taxon>
        <taxon>Emiliania</taxon>
    </lineage>
</organism>
<dbReference type="AlphaFoldDB" id="A0A0D3KAL9"/>